<dbReference type="InterPro" id="IPR027417">
    <property type="entry name" value="P-loop_NTPase"/>
</dbReference>
<dbReference type="GO" id="GO:0005524">
    <property type="term" value="F:ATP binding"/>
    <property type="evidence" value="ECO:0007669"/>
    <property type="project" value="UniProtKB-KW"/>
</dbReference>
<dbReference type="InterPro" id="IPR032781">
    <property type="entry name" value="ABC_tran_Xtn"/>
</dbReference>
<dbReference type="PANTHER" id="PTHR19211">
    <property type="entry name" value="ATP-BINDING TRANSPORT PROTEIN-RELATED"/>
    <property type="match status" value="1"/>
</dbReference>
<keyword evidence="2" id="KW-0597">Phosphoprotein</keyword>
<name>A0A0K8TPF1_TABBR</name>
<dbReference type="CDD" id="cd03221">
    <property type="entry name" value="ABCF_EF-3"/>
    <property type="match status" value="2"/>
</dbReference>
<feature type="compositionally biased region" description="Low complexity" evidence="8">
    <location>
        <begin position="21"/>
        <end position="30"/>
    </location>
</feature>
<reference evidence="10" key="1">
    <citation type="journal article" date="2015" name="Insect Biochem. Mol. Biol.">
        <title>An insight into the sialome of the horse fly, Tabanus bromius.</title>
        <authorList>
            <person name="Ribeiro J.M."/>
            <person name="Kazimirova M."/>
            <person name="Takac P."/>
            <person name="Andersen J.F."/>
            <person name="Francischetti I.M."/>
        </authorList>
    </citation>
    <scope>NUCLEOTIDE SEQUENCE</scope>
</reference>
<dbReference type="InterPro" id="IPR017871">
    <property type="entry name" value="ABC_transporter-like_CS"/>
</dbReference>
<evidence type="ECO:0000256" key="4">
    <source>
        <dbReference type="ARBA" id="ARBA00022741"/>
    </source>
</evidence>
<evidence type="ECO:0000256" key="3">
    <source>
        <dbReference type="ARBA" id="ARBA00022737"/>
    </source>
</evidence>
<dbReference type="GO" id="GO:0016887">
    <property type="term" value="F:ATP hydrolysis activity"/>
    <property type="evidence" value="ECO:0007669"/>
    <property type="project" value="InterPro"/>
</dbReference>
<dbReference type="SMART" id="SM00382">
    <property type="entry name" value="AAA"/>
    <property type="match status" value="2"/>
</dbReference>
<evidence type="ECO:0000256" key="1">
    <source>
        <dbReference type="ARBA" id="ARBA00011054"/>
    </source>
</evidence>
<dbReference type="PANTHER" id="PTHR19211:SF15">
    <property type="entry name" value="ATP-BINDING CASSETTE SUB-FAMILY F MEMBER 2"/>
    <property type="match status" value="1"/>
</dbReference>
<keyword evidence="6" id="KW-0007">Acetylation</keyword>
<dbReference type="Pfam" id="PF00005">
    <property type="entry name" value="ABC_tran"/>
    <property type="match status" value="2"/>
</dbReference>
<feature type="domain" description="ABC transporter" evidence="9">
    <location>
        <begin position="392"/>
        <end position="609"/>
    </location>
</feature>
<keyword evidence="5" id="KW-0067">ATP-binding</keyword>
<dbReference type="InterPro" id="IPR003593">
    <property type="entry name" value="AAA+_ATPase"/>
</dbReference>
<organism evidence="10">
    <name type="scientific">Tabanus bromius</name>
    <name type="common">Band-eyed brown horse fly</name>
    <dbReference type="NCBI Taxonomy" id="304241"/>
    <lineage>
        <taxon>Eukaryota</taxon>
        <taxon>Metazoa</taxon>
        <taxon>Ecdysozoa</taxon>
        <taxon>Arthropoda</taxon>
        <taxon>Hexapoda</taxon>
        <taxon>Insecta</taxon>
        <taxon>Pterygota</taxon>
        <taxon>Neoptera</taxon>
        <taxon>Endopterygota</taxon>
        <taxon>Diptera</taxon>
        <taxon>Brachycera</taxon>
        <taxon>Tabanomorpha</taxon>
        <taxon>Tabanoidea</taxon>
        <taxon>Tabanidae</taxon>
        <taxon>Tabanus</taxon>
    </lineage>
</organism>
<evidence type="ECO:0000256" key="7">
    <source>
        <dbReference type="ARBA" id="ARBA00073918"/>
    </source>
</evidence>
<feature type="domain" description="ABC transporter" evidence="9">
    <location>
        <begin position="80"/>
        <end position="321"/>
    </location>
</feature>
<evidence type="ECO:0000313" key="10">
    <source>
        <dbReference type="EMBL" id="JAI16267.1"/>
    </source>
</evidence>
<protein>
    <recommendedName>
        <fullName evidence="7">ATP-binding cassette sub-family F member 2</fullName>
    </recommendedName>
</protein>
<feature type="compositionally biased region" description="Basic residues" evidence="8">
    <location>
        <begin position="9"/>
        <end position="20"/>
    </location>
</feature>
<dbReference type="PROSITE" id="PS50893">
    <property type="entry name" value="ABC_TRANSPORTER_2"/>
    <property type="match status" value="2"/>
</dbReference>
<evidence type="ECO:0000256" key="8">
    <source>
        <dbReference type="SAM" id="MobiDB-lite"/>
    </source>
</evidence>
<evidence type="ECO:0000259" key="9">
    <source>
        <dbReference type="PROSITE" id="PS50893"/>
    </source>
</evidence>
<accession>A0A0K8TPF1</accession>
<evidence type="ECO:0000256" key="2">
    <source>
        <dbReference type="ARBA" id="ARBA00022553"/>
    </source>
</evidence>
<feature type="region of interest" description="Disordered" evidence="8">
    <location>
        <begin position="1"/>
        <end position="48"/>
    </location>
</feature>
<dbReference type="SUPFAM" id="SSF52540">
    <property type="entry name" value="P-loop containing nucleoside triphosphate hydrolases"/>
    <property type="match status" value="2"/>
</dbReference>
<keyword evidence="3" id="KW-0677">Repeat</keyword>
<dbReference type="AlphaFoldDB" id="A0A0K8TPF1"/>
<dbReference type="Gene3D" id="3.40.50.300">
    <property type="entry name" value="P-loop containing nucleotide triphosphate hydrolases"/>
    <property type="match status" value="2"/>
</dbReference>
<dbReference type="FunFam" id="3.40.50.300:FF:000104">
    <property type="entry name" value="ATP-binding cassette sub-family F member 3"/>
    <property type="match status" value="1"/>
</dbReference>
<dbReference type="InterPro" id="IPR050611">
    <property type="entry name" value="ABCF"/>
</dbReference>
<dbReference type="InterPro" id="IPR003439">
    <property type="entry name" value="ABC_transporter-like_ATP-bd"/>
</dbReference>
<dbReference type="PROSITE" id="PS00211">
    <property type="entry name" value="ABC_TRANSPORTER_1"/>
    <property type="match status" value="1"/>
</dbReference>
<comment type="similarity">
    <text evidence="1">Belongs to the ABC transporter superfamily. ABCF family. EF3 subfamily.</text>
</comment>
<evidence type="ECO:0000256" key="6">
    <source>
        <dbReference type="ARBA" id="ARBA00022990"/>
    </source>
</evidence>
<proteinExistence type="evidence at transcript level"/>
<dbReference type="Pfam" id="PF12848">
    <property type="entry name" value="ABC_tran_Xtn"/>
    <property type="match status" value="1"/>
</dbReference>
<evidence type="ECO:0000256" key="5">
    <source>
        <dbReference type="ARBA" id="ARBA00022840"/>
    </source>
</evidence>
<dbReference type="EMBL" id="GDAI01001336">
    <property type="protein sequence ID" value="JAI16267.1"/>
    <property type="molecule type" value="mRNA"/>
</dbReference>
<sequence>MPSDAKKRDAQRKKEARNKKIASASSAKQANAKKENGVNGTPEMTEEEKLCAKLEEEARISAEARACTGSLAVHPRSRDIKIANFSITFFGSELLQDTMLELNCGRRYGLIGLNGCGKSSLLAVLGKREVPIPEHIDIFHLTREIPASTKTALQCVMEVDEERIKLEKLADELATCEDDESQDQLMDIYERLDDMAADQAEAKAARILHGLGFTKEMQHKQAKDFSGGWRMRIALARALYVKPHLLLLDEPTNHLDLDACVWLEEELKTYKRILVLISHSQDFLNGVCTNIIHMTKKRLKYYTGNYEAFVRTRMELLENQMKQYNWEQDQIAHMKNYIARFGHGSAKLARQAQSKEKTLAKMVAQGLTEKVIDDKTLNFYFPSCGKVPPPVIMVQNVSFRYNENTPYIYKNLEFGIDLDTRLALVGPNGAGKSTLLKLLYGDLVPSSGMIRKNSHLRIARYHQHLHELLDLDASPLEYMMRAFPEVKEKEEMRKIIGRYGLTGRQQVCPIRQLSDGQRCRVVFAYLAWQVPHLLLLDEPTNHLDMETIDALADAINDFDGGMVLVSHDFRLINQVAEEIWICENQTVTKWNGNILDYKDHLKSKITKDNAAKKK</sequence>
<dbReference type="FunFam" id="3.40.50.300:FF:000467">
    <property type="entry name" value="ATP-binding cassette sub-family F member 2"/>
    <property type="match status" value="1"/>
</dbReference>
<keyword evidence="4" id="KW-0547">Nucleotide-binding</keyword>